<comment type="caution">
    <text evidence="1">The sequence shown here is derived from an EMBL/GenBank/DDBJ whole genome shotgun (WGS) entry which is preliminary data.</text>
</comment>
<evidence type="ECO:0000313" key="2">
    <source>
        <dbReference type="Proteomes" id="UP000318571"/>
    </source>
</evidence>
<sequence>MQAGFLFGIDYKPLRNSETKAAKKVGRKFPWYKTISCTIGHAHYGLFIRINSAIWHCGTLQSALHLLQKTHQQLNQQSDDLLEITMELESMFGVIPNQNTSLPDEDIDWDLQEQELNNLLTPENPAPIENWTRLEEEFDHLTKTEKMDSSVQASPTSLTKGTTISHALVQTTSRPNVLVSKPAMYIYVPTRNVATPDLT</sequence>
<organism evidence="1 2">
    <name type="scientific">Tigriopus californicus</name>
    <name type="common">Marine copepod</name>
    <dbReference type="NCBI Taxonomy" id="6832"/>
    <lineage>
        <taxon>Eukaryota</taxon>
        <taxon>Metazoa</taxon>
        <taxon>Ecdysozoa</taxon>
        <taxon>Arthropoda</taxon>
        <taxon>Crustacea</taxon>
        <taxon>Multicrustacea</taxon>
        <taxon>Hexanauplia</taxon>
        <taxon>Copepoda</taxon>
        <taxon>Harpacticoida</taxon>
        <taxon>Harpacticidae</taxon>
        <taxon>Tigriopus</taxon>
    </lineage>
</organism>
<name>A0A553P8A4_TIGCA</name>
<evidence type="ECO:0000313" key="1">
    <source>
        <dbReference type="EMBL" id="TRY73925.1"/>
    </source>
</evidence>
<proteinExistence type="predicted"/>
<accession>A0A553P8A4</accession>
<dbReference type="AlphaFoldDB" id="A0A553P8A4"/>
<gene>
    <name evidence="1" type="ORF">TCAL_14624</name>
</gene>
<protein>
    <submittedName>
        <fullName evidence="1">Uncharacterized protein</fullName>
    </submittedName>
</protein>
<reference evidence="1 2" key="1">
    <citation type="journal article" date="2018" name="Nat. Ecol. Evol.">
        <title>Genomic signatures of mitonuclear coevolution across populations of Tigriopus californicus.</title>
        <authorList>
            <person name="Barreto F.S."/>
            <person name="Watson E.T."/>
            <person name="Lima T.G."/>
            <person name="Willett C.S."/>
            <person name="Edmands S."/>
            <person name="Li W."/>
            <person name="Burton R.S."/>
        </authorList>
    </citation>
    <scope>NUCLEOTIDE SEQUENCE [LARGE SCALE GENOMIC DNA]</scope>
    <source>
        <strain evidence="1 2">San Diego</strain>
    </source>
</reference>
<keyword evidence="2" id="KW-1185">Reference proteome</keyword>
<dbReference type="EMBL" id="VCGU01000007">
    <property type="protein sequence ID" value="TRY73925.1"/>
    <property type="molecule type" value="Genomic_DNA"/>
</dbReference>
<dbReference type="Proteomes" id="UP000318571">
    <property type="component" value="Chromosome 3"/>
</dbReference>